<name>A0ABP0IXY9_9DINO</name>
<dbReference type="Gene3D" id="1.20.920.30">
    <property type="match status" value="1"/>
</dbReference>
<dbReference type="EMBL" id="CAXAMN010003936">
    <property type="protein sequence ID" value="CAK9006967.1"/>
    <property type="molecule type" value="Genomic_DNA"/>
</dbReference>
<evidence type="ECO:0000313" key="1">
    <source>
        <dbReference type="EMBL" id="CAK9006967.1"/>
    </source>
</evidence>
<gene>
    <name evidence="1" type="ORF">CCMP2556_LOCUS8640</name>
</gene>
<proteinExistence type="predicted"/>
<accession>A0ABP0IXY9</accession>
<sequence>MSCCQPLSTWCWSDNSTFGICSLLCILKDYPHLAVVSSQRPTAALRLMKHLKVNALRRFLTVAPMAPVKSAWSSLLFGLSSECLCRALPSLLNEVEVHLTLAAVMNLLEPGNLLQMLSRVPPTHLLSVCRASPDTMVELLSHVAPNKVRETILFLLLEPQEVIDHGLLPLLLRVRHPKRLALVINAVEKEVLLHLLRHVPGEQLATLVNVFEDDEGFEPDGPVVQLLQEASRDYKLLQEKVTPLIRLMEANKTASVVSGVQPSKLLDVLRQVDCNSVLTLMANANENFVVNILAGPLDGIAAKTAPGVAEVMNEFNALLSVVVDSADQAYELVKSASSEAEVVSHPDGEEGSREVGDSWGKALRRCWAHEAHRVFYDRLVTKDDQQWFQAKISEILKDPDFWMSTGSSEMLAETPLDHWPLDVALRYPVSFQLAQENFKKDWKGLVKVEPLIWCDFLDPKANYYQQVEDPPQLVEAHRMVTRFRLLTRHGSSRFRHPNQVLNNFLVEYNTMAKRGMDLVLFMAAAQHVSQVVWSPSGRAAEL</sequence>
<reference evidence="1 2" key="1">
    <citation type="submission" date="2024-02" db="EMBL/GenBank/DDBJ databases">
        <authorList>
            <person name="Chen Y."/>
            <person name="Shah S."/>
            <person name="Dougan E. K."/>
            <person name="Thang M."/>
            <person name="Chan C."/>
        </authorList>
    </citation>
    <scope>NUCLEOTIDE SEQUENCE [LARGE SCALE GENOMIC DNA]</scope>
</reference>
<dbReference type="PANTHER" id="PTHR45703">
    <property type="entry name" value="DYNEIN HEAVY CHAIN"/>
    <property type="match status" value="1"/>
</dbReference>
<dbReference type="Proteomes" id="UP001642484">
    <property type="component" value="Unassembled WGS sequence"/>
</dbReference>
<evidence type="ECO:0000313" key="2">
    <source>
        <dbReference type="Proteomes" id="UP001642484"/>
    </source>
</evidence>
<keyword evidence="2" id="KW-1185">Reference proteome</keyword>
<comment type="caution">
    <text evidence="1">The sequence shown here is derived from an EMBL/GenBank/DDBJ whole genome shotgun (WGS) entry which is preliminary data.</text>
</comment>
<dbReference type="InterPro" id="IPR026983">
    <property type="entry name" value="DHC"/>
</dbReference>
<organism evidence="1 2">
    <name type="scientific">Durusdinium trenchii</name>
    <dbReference type="NCBI Taxonomy" id="1381693"/>
    <lineage>
        <taxon>Eukaryota</taxon>
        <taxon>Sar</taxon>
        <taxon>Alveolata</taxon>
        <taxon>Dinophyceae</taxon>
        <taxon>Suessiales</taxon>
        <taxon>Symbiodiniaceae</taxon>
        <taxon>Durusdinium</taxon>
    </lineage>
</organism>
<protein>
    <submittedName>
        <fullName evidence="1">Uncharacterized protein</fullName>
    </submittedName>
</protein>